<organism evidence="1 2">
    <name type="scientific">Fusobacterium necrophorum</name>
    <dbReference type="NCBI Taxonomy" id="859"/>
    <lineage>
        <taxon>Bacteria</taxon>
        <taxon>Fusobacteriati</taxon>
        <taxon>Fusobacteriota</taxon>
        <taxon>Fusobacteriia</taxon>
        <taxon>Fusobacteriales</taxon>
        <taxon>Fusobacteriaceae</taxon>
        <taxon>Fusobacterium</taxon>
    </lineage>
</organism>
<dbReference type="RefSeq" id="WP_285049373.1">
    <property type="nucleotide sequence ID" value="NZ_JAMGTK010000028.1"/>
</dbReference>
<keyword evidence="2" id="KW-1185">Reference proteome</keyword>
<evidence type="ECO:0000313" key="2">
    <source>
        <dbReference type="Proteomes" id="UP001173223"/>
    </source>
</evidence>
<comment type="caution">
    <text evidence="1">The sequence shown here is derived from an EMBL/GenBank/DDBJ whole genome shotgun (WGS) entry which is preliminary data.</text>
</comment>
<sequence>MVKVEFHGTVEEVKNEMKEFVRSWQAPAENAEFIAGVADSTPVVEEVLKTETPKVEPVKEKIPTGNWTTCDCKEVPKAEVAAPVAPVVPTVPVAPSTEYTFADIQRIAAPLVHQGKSAELINALGNFGIKAITELQQDQFGAFVQELKSLGADV</sequence>
<gene>
    <name evidence="1" type="ORF">MWG07_11560</name>
</gene>
<dbReference type="Proteomes" id="UP001173223">
    <property type="component" value="Unassembled WGS sequence"/>
</dbReference>
<reference evidence="1" key="2">
    <citation type="submission" date="2022-04" db="EMBL/GenBank/DDBJ databases">
        <authorList>
            <person name="Livingstone P.G."/>
        </authorList>
    </citation>
    <scope>NUCLEOTIDE SEQUENCE</scope>
    <source>
        <strain evidence="1">BRON_8</strain>
    </source>
</reference>
<proteinExistence type="predicted"/>
<evidence type="ECO:0000313" key="1">
    <source>
        <dbReference type="EMBL" id="MDK4512885.1"/>
    </source>
</evidence>
<dbReference type="AlphaFoldDB" id="A0AAW6WDY7"/>
<dbReference type="EMBL" id="JAMGTK010000028">
    <property type="protein sequence ID" value="MDK4512885.1"/>
    <property type="molecule type" value="Genomic_DNA"/>
</dbReference>
<reference evidence="1" key="1">
    <citation type="journal article" date="2022" name="Gene">
        <title>A genome-led study on the pathogenesis of Fusobacterium necrophorum infections.</title>
        <authorList>
            <person name="Thapa G."/>
            <person name="Jayal A."/>
            <person name="Sikazwe E."/>
            <person name="Perry T."/>
            <person name="Mohammed Al Balushi A."/>
            <person name="Livingstone P."/>
        </authorList>
    </citation>
    <scope>NUCLEOTIDE SEQUENCE</scope>
    <source>
        <strain evidence="1">BRON_8</strain>
    </source>
</reference>
<protein>
    <submittedName>
        <fullName evidence="1">Uncharacterized protein</fullName>
    </submittedName>
</protein>
<accession>A0AAW6WDY7</accession>
<name>A0AAW6WDY7_9FUSO</name>